<dbReference type="OrthoDB" id="5945905at2759"/>
<dbReference type="Pfam" id="PF13359">
    <property type="entry name" value="DDE_Tnp_4"/>
    <property type="match status" value="1"/>
</dbReference>
<proteinExistence type="predicted"/>
<reference evidence="4 5" key="1">
    <citation type="journal article" date="2016" name="Mol. Biol. Evol.">
        <title>Comparative Genomics of Early-Diverging Mushroom-Forming Fungi Provides Insights into the Origins of Lignocellulose Decay Capabilities.</title>
        <authorList>
            <person name="Nagy L.G."/>
            <person name="Riley R."/>
            <person name="Tritt A."/>
            <person name="Adam C."/>
            <person name="Daum C."/>
            <person name="Floudas D."/>
            <person name="Sun H."/>
            <person name="Yadav J.S."/>
            <person name="Pangilinan J."/>
            <person name="Larsson K.H."/>
            <person name="Matsuura K."/>
            <person name="Barry K."/>
            <person name="Labutti K."/>
            <person name="Kuo R."/>
            <person name="Ohm R.A."/>
            <person name="Bhattacharya S.S."/>
            <person name="Shirouzu T."/>
            <person name="Yoshinaga Y."/>
            <person name="Martin F.M."/>
            <person name="Grigoriev I.V."/>
            <person name="Hibbett D.S."/>
        </authorList>
    </citation>
    <scope>NUCLEOTIDE SEQUENCE [LARGE SCALE GENOMIC DNA]</scope>
    <source>
        <strain evidence="4 5">CBS 109695</strain>
    </source>
</reference>
<dbReference type="GO" id="GO:0046872">
    <property type="term" value="F:metal ion binding"/>
    <property type="evidence" value="ECO:0007669"/>
    <property type="project" value="UniProtKB-KW"/>
</dbReference>
<evidence type="ECO:0000313" key="4">
    <source>
        <dbReference type="EMBL" id="KZP05428.1"/>
    </source>
</evidence>
<comment type="cofactor">
    <cofactor evidence="1">
        <name>a divalent metal cation</name>
        <dbReference type="ChEBI" id="CHEBI:60240"/>
    </cofactor>
</comment>
<evidence type="ECO:0000256" key="1">
    <source>
        <dbReference type="ARBA" id="ARBA00001968"/>
    </source>
</evidence>
<accession>A0A167VVX4</accession>
<dbReference type="STRING" id="436010.A0A167VVX4"/>
<evidence type="ECO:0000259" key="3">
    <source>
        <dbReference type="Pfam" id="PF13359"/>
    </source>
</evidence>
<feature type="domain" description="DDE Tnp4" evidence="3">
    <location>
        <begin position="107"/>
        <end position="254"/>
    </location>
</feature>
<protein>
    <recommendedName>
        <fullName evidence="3">DDE Tnp4 domain-containing protein</fullName>
    </recommendedName>
</protein>
<evidence type="ECO:0000313" key="5">
    <source>
        <dbReference type="Proteomes" id="UP000076532"/>
    </source>
</evidence>
<dbReference type="InterPro" id="IPR027806">
    <property type="entry name" value="HARBI1_dom"/>
</dbReference>
<organism evidence="4 5">
    <name type="scientific">Athelia psychrophila</name>
    <dbReference type="NCBI Taxonomy" id="1759441"/>
    <lineage>
        <taxon>Eukaryota</taxon>
        <taxon>Fungi</taxon>
        <taxon>Dikarya</taxon>
        <taxon>Basidiomycota</taxon>
        <taxon>Agaricomycotina</taxon>
        <taxon>Agaricomycetes</taxon>
        <taxon>Agaricomycetidae</taxon>
        <taxon>Atheliales</taxon>
        <taxon>Atheliaceae</taxon>
        <taxon>Athelia</taxon>
    </lineage>
</organism>
<dbReference type="Proteomes" id="UP000076532">
    <property type="component" value="Unassembled WGS sequence"/>
</dbReference>
<keyword evidence="2" id="KW-0479">Metal-binding</keyword>
<evidence type="ECO:0000256" key="2">
    <source>
        <dbReference type="ARBA" id="ARBA00022723"/>
    </source>
</evidence>
<keyword evidence="5" id="KW-1185">Reference proteome</keyword>
<dbReference type="AlphaFoldDB" id="A0A167VVX4"/>
<dbReference type="EMBL" id="KV417839">
    <property type="protein sequence ID" value="KZP05428.1"/>
    <property type="molecule type" value="Genomic_DNA"/>
</dbReference>
<gene>
    <name evidence="4" type="ORF">FIBSPDRAFT_914881</name>
</gene>
<name>A0A167VVX4_9AGAM</name>
<sequence>MDMVKALEIPKHIVTPSQYTFDNVEALGLTLAQFRTAGDQYEMSTTYCRSQSAISEIVNYIVTFIDSRWSHLLDFNHTNLLSPHNLKTYAAAIHGASAPLTGIWGFIDCTIRRITRPSQWQRVAYSGHKKFHALKFQAIMVPNGLFGHFFGPEPGQHNDNHLLNKSELLETCAKFAVRDGTGENTAPEDRFLQIFGDPAYGVSNQIISPFAGAGQRTEAELEWNAAMSSVRIEVEHGFGVVGNNWPFLNAGWKMHLNSSPVGRYYWAGVLLSNALTCLHENQISRYFDCQPPDIFTYFHD</sequence>